<evidence type="ECO:0000313" key="1">
    <source>
        <dbReference type="EMBL" id="MBA0832820.1"/>
    </source>
</evidence>
<organism evidence="1 2">
    <name type="scientific">Gossypium armourianum</name>
    <dbReference type="NCBI Taxonomy" id="34283"/>
    <lineage>
        <taxon>Eukaryota</taxon>
        <taxon>Viridiplantae</taxon>
        <taxon>Streptophyta</taxon>
        <taxon>Embryophyta</taxon>
        <taxon>Tracheophyta</taxon>
        <taxon>Spermatophyta</taxon>
        <taxon>Magnoliopsida</taxon>
        <taxon>eudicotyledons</taxon>
        <taxon>Gunneridae</taxon>
        <taxon>Pentapetalae</taxon>
        <taxon>rosids</taxon>
        <taxon>malvids</taxon>
        <taxon>Malvales</taxon>
        <taxon>Malvaceae</taxon>
        <taxon>Malvoideae</taxon>
        <taxon>Gossypium</taxon>
    </lineage>
</organism>
<reference evidence="1 2" key="1">
    <citation type="journal article" date="2019" name="Genome Biol. Evol.">
        <title>Insights into the evolution of the New World diploid cottons (Gossypium, subgenus Houzingenia) based on genome sequencing.</title>
        <authorList>
            <person name="Grover C.E."/>
            <person name="Arick M.A. 2nd"/>
            <person name="Thrash A."/>
            <person name="Conover J.L."/>
            <person name="Sanders W.S."/>
            <person name="Peterson D.G."/>
            <person name="Frelichowski J.E."/>
            <person name="Scheffler J.A."/>
            <person name="Scheffler B.E."/>
            <person name="Wendel J.F."/>
        </authorList>
    </citation>
    <scope>NUCLEOTIDE SEQUENCE [LARGE SCALE GENOMIC DNA]</scope>
    <source>
        <strain evidence="1">6</strain>
        <tissue evidence="1">Leaf</tissue>
    </source>
</reference>
<comment type="caution">
    <text evidence="1">The sequence shown here is derived from an EMBL/GenBank/DDBJ whole genome shotgun (WGS) entry which is preliminary data.</text>
</comment>
<protein>
    <submittedName>
        <fullName evidence="1">Uncharacterized protein</fullName>
    </submittedName>
</protein>
<name>A0A7J9JEJ8_9ROSI</name>
<keyword evidence="2" id="KW-1185">Reference proteome</keyword>
<proteinExistence type="predicted"/>
<gene>
    <name evidence="1" type="ORF">Goarm_017182</name>
</gene>
<sequence>MPKSWEAKVTATKEAKNLEKLTLDELINSLLTHEMKG</sequence>
<dbReference type="AlphaFoldDB" id="A0A7J9JEJ8"/>
<dbReference type="EMBL" id="JABFAE010000007">
    <property type="protein sequence ID" value="MBA0832820.1"/>
    <property type="molecule type" value="Genomic_DNA"/>
</dbReference>
<accession>A0A7J9JEJ8</accession>
<dbReference type="Proteomes" id="UP000593575">
    <property type="component" value="Unassembled WGS sequence"/>
</dbReference>
<evidence type="ECO:0000313" key="2">
    <source>
        <dbReference type="Proteomes" id="UP000593575"/>
    </source>
</evidence>